<reference evidence="3" key="1">
    <citation type="journal article" date="2014" name="Int. J. Syst. Evol. Microbiol.">
        <title>Complete genome of a new Firmicutes species belonging to the dominant human colonic microbiota ('Ruminococcus bicirculans') reveals two chromosomes and a selective capacity to utilize plant glucans.</title>
        <authorList>
            <consortium name="NISC Comparative Sequencing Program"/>
            <person name="Wegmann U."/>
            <person name="Louis P."/>
            <person name="Goesmann A."/>
            <person name="Henrissat B."/>
            <person name="Duncan S.H."/>
            <person name="Flint H.J."/>
        </authorList>
    </citation>
    <scope>NUCLEOTIDE SEQUENCE</scope>
    <source>
        <strain evidence="3">CGMCC 1.11013</strain>
    </source>
</reference>
<reference evidence="3" key="4">
    <citation type="submission" date="2024-05" db="EMBL/GenBank/DDBJ databases">
        <authorList>
            <person name="Sun Q."/>
            <person name="Zhou Y."/>
        </authorList>
    </citation>
    <scope>NUCLEOTIDE SEQUENCE</scope>
    <source>
        <strain evidence="3">CGMCC 1.11013</strain>
    </source>
</reference>
<dbReference type="EMBL" id="JFHE01000014">
    <property type="protein sequence ID" value="KDR34353.1"/>
    <property type="molecule type" value="Genomic_DNA"/>
</dbReference>
<dbReference type="EMBL" id="BMEG01000001">
    <property type="protein sequence ID" value="GGD50933.1"/>
    <property type="molecule type" value="Genomic_DNA"/>
</dbReference>
<evidence type="ECO:0000313" key="4">
    <source>
        <dbReference type="EMBL" id="KDR34353.1"/>
    </source>
</evidence>
<sequence length="175" mass="17376">MANVNGNASGSTAGITSDNAAGNGAGTPGGQPPAPPLSRIAVTSAMEAALGPGMEQGGDDNVTPLAAGAAHKPPRHVPTRSPEHVHGSPLEGGDSPAVLAQPASASSEGQGSRFHPDPASASGRAKRVIAGAQDVAVARYRRVTEGTDDFVHDNPWKAITMGAIGGLIVGLLISR</sequence>
<reference evidence="4 5" key="2">
    <citation type="submission" date="2014-03" db="EMBL/GenBank/DDBJ databases">
        <title>Draft Genome Sequences of Four Burkholderia Strains.</title>
        <authorList>
            <person name="Liu X.Y."/>
            <person name="Li C.X."/>
            <person name="Xu J.H."/>
        </authorList>
    </citation>
    <scope>NUCLEOTIDE SEQUENCE [LARGE SCALE GENOMIC DNA]</scope>
    <source>
        <strain evidence="4 5">R27</strain>
    </source>
</reference>
<evidence type="ECO:0000313" key="3">
    <source>
        <dbReference type="EMBL" id="GGD50933.1"/>
    </source>
</evidence>
<dbReference type="Proteomes" id="UP000027439">
    <property type="component" value="Unassembled WGS sequence"/>
</dbReference>
<evidence type="ECO:0000313" key="6">
    <source>
        <dbReference type="Proteomes" id="UP000597138"/>
    </source>
</evidence>
<dbReference type="InterPro" id="IPR043605">
    <property type="entry name" value="DUF883_C"/>
</dbReference>
<dbReference type="eggNOG" id="ENOG50316J1">
    <property type="taxonomic scope" value="Bacteria"/>
</dbReference>
<organism evidence="4 5">
    <name type="scientific">Caballeronia grimmiae</name>
    <dbReference type="NCBI Taxonomy" id="1071679"/>
    <lineage>
        <taxon>Bacteria</taxon>
        <taxon>Pseudomonadati</taxon>
        <taxon>Pseudomonadota</taxon>
        <taxon>Betaproteobacteria</taxon>
        <taxon>Burkholderiales</taxon>
        <taxon>Burkholderiaceae</taxon>
        <taxon>Caballeronia</taxon>
    </lineage>
</organism>
<feature type="region of interest" description="Disordered" evidence="1">
    <location>
        <begin position="1"/>
        <end position="126"/>
    </location>
</feature>
<gene>
    <name evidence="4" type="ORF">BG57_06585</name>
    <name evidence="3" type="ORF">GCM10010985_00820</name>
</gene>
<evidence type="ECO:0000313" key="5">
    <source>
        <dbReference type="Proteomes" id="UP000027439"/>
    </source>
</evidence>
<dbReference type="STRING" id="1071679.BG57_06585"/>
<keyword evidence="6" id="KW-1185">Reference proteome</keyword>
<dbReference type="RefSeq" id="WP_229753806.1">
    <property type="nucleotide sequence ID" value="NZ_BMEG01000001.1"/>
</dbReference>
<protein>
    <recommendedName>
        <fullName evidence="2">DUF883 domain-containing protein</fullName>
    </recommendedName>
</protein>
<dbReference type="AlphaFoldDB" id="A0A069P158"/>
<reference evidence="6" key="3">
    <citation type="journal article" date="2019" name="Int. J. Syst. Evol. Microbiol.">
        <title>The Global Catalogue of Microorganisms (GCM) 10K type strain sequencing project: providing services to taxonomists for standard genome sequencing and annotation.</title>
        <authorList>
            <consortium name="The Broad Institute Genomics Platform"/>
            <consortium name="The Broad Institute Genome Sequencing Center for Infectious Disease"/>
            <person name="Wu L."/>
            <person name="Ma J."/>
        </authorList>
    </citation>
    <scope>NUCLEOTIDE SEQUENCE [LARGE SCALE GENOMIC DNA]</scope>
    <source>
        <strain evidence="6">CGMCC 1.11013</strain>
    </source>
</reference>
<name>A0A069P158_9BURK</name>
<dbReference type="Pfam" id="PF19029">
    <property type="entry name" value="DUF883_C"/>
    <property type="match status" value="1"/>
</dbReference>
<feature type="compositionally biased region" description="Polar residues" evidence="1">
    <location>
        <begin position="1"/>
        <end position="19"/>
    </location>
</feature>
<proteinExistence type="predicted"/>
<accession>A0A069P158</accession>
<comment type="caution">
    <text evidence="4">The sequence shown here is derived from an EMBL/GenBank/DDBJ whole genome shotgun (WGS) entry which is preliminary data.</text>
</comment>
<dbReference type="Proteomes" id="UP000597138">
    <property type="component" value="Unassembled WGS sequence"/>
</dbReference>
<feature type="domain" description="DUF883" evidence="2">
    <location>
        <begin position="147"/>
        <end position="175"/>
    </location>
</feature>
<evidence type="ECO:0000259" key="2">
    <source>
        <dbReference type="Pfam" id="PF19029"/>
    </source>
</evidence>
<evidence type="ECO:0000256" key="1">
    <source>
        <dbReference type="SAM" id="MobiDB-lite"/>
    </source>
</evidence>